<dbReference type="Proteomes" id="UP000295985">
    <property type="component" value="Unassembled WGS sequence"/>
</dbReference>
<protein>
    <recommendedName>
        <fullName evidence="7">DUF3742 domain-containing protein</fullName>
    </recommendedName>
</protein>
<evidence type="ECO:0000313" key="6">
    <source>
        <dbReference type="Proteomes" id="UP000303847"/>
    </source>
</evidence>
<dbReference type="RefSeq" id="WP_009114230.1">
    <property type="nucleotide sequence ID" value="NZ_CP034036.1"/>
</dbReference>
<keyword evidence="2" id="KW-0472">Membrane</keyword>
<evidence type="ECO:0000313" key="3">
    <source>
        <dbReference type="EMBL" id="PWC21026.1"/>
    </source>
</evidence>
<dbReference type="OrthoDB" id="6637434at2"/>
<feature type="region of interest" description="Disordered" evidence="1">
    <location>
        <begin position="90"/>
        <end position="132"/>
    </location>
</feature>
<accession>A0A2U1UH65</accession>
<keyword evidence="2" id="KW-0812">Transmembrane</keyword>
<dbReference type="AlphaFoldDB" id="A0A2U1UH65"/>
<evidence type="ECO:0000256" key="2">
    <source>
        <dbReference type="SAM" id="Phobius"/>
    </source>
</evidence>
<organism evidence="3 5">
    <name type="scientific">Brenneria nigrifluens DSM 30175 = ATCC 13028</name>
    <dbReference type="NCBI Taxonomy" id="1121120"/>
    <lineage>
        <taxon>Bacteria</taxon>
        <taxon>Pseudomonadati</taxon>
        <taxon>Pseudomonadota</taxon>
        <taxon>Gammaproteobacteria</taxon>
        <taxon>Enterobacterales</taxon>
        <taxon>Pectobacteriaceae</taxon>
        <taxon>Brenneria</taxon>
    </lineage>
</organism>
<evidence type="ECO:0008006" key="7">
    <source>
        <dbReference type="Google" id="ProtNLM"/>
    </source>
</evidence>
<sequence length="132" mass="14838">MNQTKQQHAYQRGARIARLWKKVKGSVLHWDERCVTWANKKHLPPWIGHAPIIIFIAFFISTIAFGSLIIAACFLLIFAVACIIQNPGSSQATADEAEFYDDTEKTGPGYRYGQEGHGYYSGSDDITSERLD</sequence>
<gene>
    <name evidence="3" type="ORF">DDT54_19755</name>
    <name evidence="4" type="ORF">EH206_19365</name>
</gene>
<dbReference type="EMBL" id="QDKK01000041">
    <property type="protein sequence ID" value="PWC21026.1"/>
    <property type="molecule type" value="Genomic_DNA"/>
</dbReference>
<keyword evidence="6" id="KW-1185">Reference proteome</keyword>
<evidence type="ECO:0000256" key="1">
    <source>
        <dbReference type="SAM" id="MobiDB-lite"/>
    </source>
</evidence>
<reference evidence="3 5" key="1">
    <citation type="submission" date="2018-04" db="EMBL/GenBank/DDBJ databases">
        <title>Brenneria corticis sp.nov.</title>
        <authorList>
            <person name="Li Y."/>
        </authorList>
    </citation>
    <scope>NUCLEOTIDE SEQUENCE [LARGE SCALE GENOMIC DNA]</scope>
    <source>
        <strain evidence="3 5">LMG 2694</strain>
    </source>
</reference>
<proteinExistence type="predicted"/>
<name>A0A2U1UH65_9GAMM</name>
<dbReference type="EMBL" id="CP034036">
    <property type="protein sequence ID" value="QCR06130.1"/>
    <property type="molecule type" value="Genomic_DNA"/>
</dbReference>
<keyword evidence="2" id="KW-1133">Transmembrane helix</keyword>
<reference evidence="4 6" key="2">
    <citation type="submission" date="2018-11" db="EMBL/GenBank/DDBJ databases">
        <title>Genome sequences of Brenneria nigrifluens and Brenneria rubrifaciens.</title>
        <authorList>
            <person name="Poret-Peterson A.T."/>
            <person name="McClean A.E."/>
            <person name="Kluepfel D.A."/>
        </authorList>
    </citation>
    <scope>NUCLEOTIDE SEQUENCE [LARGE SCALE GENOMIC DNA]</scope>
    <source>
        <strain evidence="4 6">ATCC 13028</strain>
    </source>
</reference>
<dbReference type="Proteomes" id="UP000303847">
    <property type="component" value="Chromosome"/>
</dbReference>
<evidence type="ECO:0000313" key="5">
    <source>
        <dbReference type="Proteomes" id="UP000295985"/>
    </source>
</evidence>
<evidence type="ECO:0000313" key="4">
    <source>
        <dbReference type="EMBL" id="QCR06130.1"/>
    </source>
</evidence>
<feature type="transmembrane region" description="Helical" evidence="2">
    <location>
        <begin position="52"/>
        <end position="84"/>
    </location>
</feature>